<dbReference type="PANTHER" id="PTHR23501">
    <property type="entry name" value="MAJOR FACILITATOR SUPERFAMILY"/>
    <property type="match status" value="1"/>
</dbReference>
<accession>A0A6A6YGF2</accession>
<dbReference type="PANTHER" id="PTHR23501:SF12">
    <property type="entry name" value="MAJOR FACILITATOR SUPERFAMILY (MFS) PROFILE DOMAIN-CONTAINING PROTEIN-RELATED"/>
    <property type="match status" value="1"/>
</dbReference>
<evidence type="ECO:0000256" key="3">
    <source>
        <dbReference type="ARBA" id="ARBA00022448"/>
    </source>
</evidence>
<feature type="transmembrane region" description="Helical" evidence="7">
    <location>
        <begin position="234"/>
        <end position="254"/>
    </location>
</feature>
<gene>
    <name evidence="9 11" type="ORF">BDZ99DRAFT_392571</name>
</gene>
<feature type="transmembrane region" description="Helical" evidence="7">
    <location>
        <begin position="266"/>
        <end position="285"/>
    </location>
</feature>
<dbReference type="Pfam" id="PF07690">
    <property type="entry name" value="MFS_1"/>
    <property type="match status" value="1"/>
</dbReference>
<evidence type="ECO:0000313" key="11">
    <source>
        <dbReference type="RefSeq" id="XP_033574079.1"/>
    </source>
</evidence>
<evidence type="ECO:0000256" key="2">
    <source>
        <dbReference type="ARBA" id="ARBA00007520"/>
    </source>
</evidence>
<dbReference type="PROSITE" id="PS50850">
    <property type="entry name" value="MFS"/>
    <property type="match status" value="1"/>
</dbReference>
<feature type="transmembrane region" description="Helical" evidence="7">
    <location>
        <begin position="346"/>
        <end position="367"/>
    </location>
</feature>
<dbReference type="Proteomes" id="UP000504636">
    <property type="component" value="Unplaced"/>
</dbReference>
<keyword evidence="3" id="KW-0813">Transport</keyword>
<dbReference type="InterPro" id="IPR036259">
    <property type="entry name" value="MFS_trans_sf"/>
</dbReference>
<dbReference type="InterPro" id="IPR011701">
    <property type="entry name" value="MFS"/>
</dbReference>
<dbReference type="InterPro" id="IPR020846">
    <property type="entry name" value="MFS_dom"/>
</dbReference>
<feature type="transmembrane region" description="Helical" evidence="7">
    <location>
        <begin position="435"/>
        <end position="458"/>
    </location>
</feature>
<dbReference type="GO" id="GO:0022857">
    <property type="term" value="F:transmembrane transporter activity"/>
    <property type="evidence" value="ECO:0007669"/>
    <property type="project" value="InterPro"/>
</dbReference>
<evidence type="ECO:0000313" key="9">
    <source>
        <dbReference type="EMBL" id="KAF2807115.1"/>
    </source>
</evidence>
<feature type="domain" description="Major facilitator superfamily (MFS) profile" evidence="8">
    <location>
        <begin position="40"/>
        <end position="547"/>
    </location>
</feature>
<feature type="transmembrane region" description="Helical" evidence="7">
    <location>
        <begin position="163"/>
        <end position="182"/>
    </location>
</feature>
<dbReference type="GeneID" id="54456687"/>
<dbReference type="GO" id="GO:0005886">
    <property type="term" value="C:plasma membrane"/>
    <property type="evidence" value="ECO:0007669"/>
    <property type="project" value="TreeGrafter"/>
</dbReference>
<reference evidence="11" key="2">
    <citation type="submission" date="2020-04" db="EMBL/GenBank/DDBJ databases">
        <authorList>
            <consortium name="NCBI Genome Project"/>
        </authorList>
    </citation>
    <scope>NUCLEOTIDE SEQUENCE</scope>
    <source>
        <strain evidence="11">CBS 304.34</strain>
    </source>
</reference>
<keyword evidence="6 7" id="KW-0472">Membrane</keyword>
<evidence type="ECO:0000313" key="10">
    <source>
        <dbReference type="Proteomes" id="UP000504636"/>
    </source>
</evidence>
<dbReference type="Gene3D" id="1.20.1250.20">
    <property type="entry name" value="MFS general substrate transporter like domains"/>
    <property type="match status" value="2"/>
</dbReference>
<dbReference type="EMBL" id="MU003705">
    <property type="protein sequence ID" value="KAF2807115.1"/>
    <property type="molecule type" value="Genomic_DNA"/>
</dbReference>
<name>A0A6A6YGF2_9PEZI</name>
<comment type="subcellular location">
    <subcellularLocation>
        <location evidence="1">Membrane</location>
        <topology evidence="1">Multi-pass membrane protein</topology>
    </subcellularLocation>
</comment>
<comment type="similarity">
    <text evidence="2">Belongs to the major facilitator superfamily. TCR/Tet family.</text>
</comment>
<feature type="transmembrane region" description="Helical" evidence="7">
    <location>
        <begin position="372"/>
        <end position="392"/>
    </location>
</feature>
<keyword evidence="5 7" id="KW-1133">Transmembrane helix</keyword>
<feature type="transmembrane region" description="Helical" evidence="7">
    <location>
        <begin position="516"/>
        <end position="534"/>
    </location>
</feature>
<feature type="transmembrane region" description="Helical" evidence="7">
    <location>
        <begin position="75"/>
        <end position="93"/>
    </location>
</feature>
<feature type="transmembrane region" description="Helical" evidence="7">
    <location>
        <begin position="34"/>
        <end position="53"/>
    </location>
</feature>
<reference evidence="9 11" key="1">
    <citation type="journal article" date="2020" name="Stud. Mycol.">
        <title>101 Dothideomycetes genomes: a test case for predicting lifestyles and emergence of pathogens.</title>
        <authorList>
            <person name="Haridas S."/>
            <person name="Albert R."/>
            <person name="Binder M."/>
            <person name="Bloem J."/>
            <person name="Labutti K."/>
            <person name="Salamov A."/>
            <person name="Andreopoulos B."/>
            <person name="Baker S."/>
            <person name="Barry K."/>
            <person name="Bills G."/>
            <person name="Bluhm B."/>
            <person name="Cannon C."/>
            <person name="Castanera R."/>
            <person name="Culley D."/>
            <person name="Daum C."/>
            <person name="Ezra D."/>
            <person name="Gonzalez J."/>
            <person name="Henrissat B."/>
            <person name="Kuo A."/>
            <person name="Liang C."/>
            <person name="Lipzen A."/>
            <person name="Lutzoni F."/>
            <person name="Magnuson J."/>
            <person name="Mondo S."/>
            <person name="Nolan M."/>
            <person name="Ohm R."/>
            <person name="Pangilinan J."/>
            <person name="Park H.-J."/>
            <person name="Ramirez L."/>
            <person name="Alfaro M."/>
            <person name="Sun H."/>
            <person name="Tritt A."/>
            <person name="Yoshinaga Y."/>
            <person name="Zwiers L.-H."/>
            <person name="Turgeon B."/>
            <person name="Goodwin S."/>
            <person name="Spatafora J."/>
            <person name="Crous P."/>
            <person name="Grigoriev I."/>
        </authorList>
    </citation>
    <scope>NUCLEOTIDE SEQUENCE</scope>
    <source>
        <strain evidence="9 11">CBS 304.34</strain>
    </source>
</reference>
<sequence>MEKRPDSPPSEAGVNVEQPSNAALNVSPRCDIPAWKWISTCVALYLGALLYGLDTTIAADVQAQVYEDLGHIENLQWIGLGFPMASAATILTFTRAYGLFNVKVLLILSVFVFEVGSALCGAAPTSSSLIVGRVIAGIGGAGMYLGALTYISMFTTRSEAAVYNALIGLSWGVGSILGPVVGGALSVSNATWRWAFYINLPLAGILSPVYIFVFPSRNPRPDLTNKEKLASVDWVGAMLNAAVFVIFTTTLSFSGSTYAWNSAESIALWVVLGACLIAYVVQQAFSIFTTDENRIFPVHFLRSRTLVLLYVATGGAGAAQAITLYYTPLFFQFTRGDSALRAAVRLLPFICTYIFFVMAAGGSLPVVGRYNLYYLVGGGLIVAGGALLFAISTTTSSGRIYGCEILVAAGLGLAWQNAYSVGTAKVSSPKDVPKVIGFINLAQLGTISISLAIAGSLFQNLGFHELKNAFADSSQGFPDDYIRSALAGRISPVFSSADQGIIHVAIVAVAETIRKIFGLVVAAGALVTVSSLLMRFEKINLVVAAGG</sequence>
<evidence type="ECO:0000256" key="4">
    <source>
        <dbReference type="ARBA" id="ARBA00022692"/>
    </source>
</evidence>
<evidence type="ECO:0000256" key="5">
    <source>
        <dbReference type="ARBA" id="ARBA00022989"/>
    </source>
</evidence>
<dbReference type="RefSeq" id="XP_033574079.1">
    <property type="nucleotide sequence ID" value="XM_033715794.1"/>
</dbReference>
<feature type="transmembrane region" description="Helical" evidence="7">
    <location>
        <begin position="398"/>
        <end position="415"/>
    </location>
</feature>
<evidence type="ECO:0000259" key="8">
    <source>
        <dbReference type="PROSITE" id="PS50850"/>
    </source>
</evidence>
<organism evidence="9">
    <name type="scientific">Mytilinidion resinicola</name>
    <dbReference type="NCBI Taxonomy" id="574789"/>
    <lineage>
        <taxon>Eukaryota</taxon>
        <taxon>Fungi</taxon>
        <taxon>Dikarya</taxon>
        <taxon>Ascomycota</taxon>
        <taxon>Pezizomycotina</taxon>
        <taxon>Dothideomycetes</taxon>
        <taxon>Pleosporomycetidae</taxon>
        <taxon>Mytilinidiales</taxon>
        <taxon>Mytilinidiaceae</taxon>
        <taxon>Mytilinidion</taxon>
    </lineage>
</organism>
<protein>
    <submittedName>
        <fullName evidence="9 11">MFS general substrate transporter</fullName>
    </submittedName>
</protein>
<keyword evidence="4 7" id="KW-0812">Transmembrane</keyword>
<feature type="transmembrane region" description="Helical" evidence="7">
    <location>
        <begin position="105"/>
        <end position="124"/>
    </location>
</feature>
<keyword evidence="10" id="KW-1185">Reference proteome</keyword>
<dbReference type="OrthoDB" id="10021397at2759"/>
<reference evidence="11" key="3">
    <citation type="submission" date="2025-04" db="UniProtKB">
        <authorList>
            <consortium name="RefSeq"/>
        </authorList>
    </citation>
    <scope>IDENTIFICATION</scope>
    <source>
        <strain evidence="11">CBS 304.34</strain>
    </source>
</reference>
<evidence type="ECO:0000256" key="6">
    <source>
        <dbReference type="ARBA" id="ARBA00023136"/>
    </source>
</evidence>
<proteinExistence type="inferred from homology"/>
<evidence type="ECO:0000256" key="7">
    <source>
        <dbReference type="SAM" id="Phobius"/>
    </source>
</evidence>
<feature type="transmembrane region" description="Helical" evidence="7">
    <location>
        <begin position="306"/>
        <end position="326"/>
    </location>
</feature>
<evidence type="ECO:0000256" key="1">
    <source>
        <dbReference type="ARBA" id="ARBA00004141"/>
    </source>
</evidence>
<dbReference type="SUPFAM" id="SSF103473">
    <property type="entry name" value="MFS general substrate transporter"/>
    <property type="match status" value="1"/>
</dbReference>
<dbReference type="AlphaFoldDB" id="A0A6A6YGF2"/>
<feature type="transmembrane region" description="Helical" evidence="7">
    <location>
        <begin position="194"/>
        <end position="213"/>
    </location>
</feature>
<feature type="transmembrane region" description="Helical" evidence="7">
    <location>
        <begin position="130"/>
        <end position="151"/>
    </location>
</feature>